<dbReference type="AlphaFoldDB" id="E9CRP3"/>
<name>E9CRP3_COCPS</name>
<dbReference type="EMBL" id="GL636486">
    <property type="protein sequence ID" value="EFW22470.1"/>
    <property type="molecule type" value="Genomic_DNA"/>
</dbReference>
<dbReference type="OMA" id="IHVSCKG"/>
<evidence type="ECO:0000313" key="1">
    <source>
        <dbReference type="EMBL" id="EFW22470.1"/>
    </source>
</evidence>
<dbReference type="Proteomes" id="UP000002497">
    <property type="component" value="Unassembled WGS sequence"/>
</dbReference>
<evidence type="ECO:0000313" key="2">
    <source>
        <dbReference type="Proteomes" id="UP000002497"/>
    </source>
</evidence>
<keyword evidence="2" id="KW-1185">Reference proteome</keyword>
<reference evidence="2" key="2">
    <citation type="submission" date="2010-03" db="EMBL/GenBank/DDBJ databases">
        <title>The genome sequence of Coccidioides posadasii strain Silveira.</title>
        <authorList>
            <consortium name="The Broad Institute Genome Sequencing Center for Infectious Disease"/>
            <person name="Neafsey D."/>
            <person name="Orbach M."/>
            <person name="Henn M.R."/>
            <person name="Cole G.T."/>
            <person name="Galgiani J."/>
            <person name="Gardner M.J."/>
            <person name="Kirkland T.N."/>
            <person name="Taylor J.W."/>
            <person name="Young S.K."/>
            <person name="Zeng Q."/>
            <person name="Koehrsen M."/>
            <person name="Alvarado L."/>
            <person name="Berlin A."/>
            <person name="Borenstein D."/>
            <person name="Chapman S.B."/>
            <person name="Chen Z."/>
            <person name="Engels R."/>
            <person name="Freedman E."/>
            <person name="Gellesch M."/>
            <person name="Goldberg J."/>
            <person name="Griggs A."/>
            <person name="Gujja S."/>
            <person name="Heilman E."/>
            <person name="Heiman D."/>
            <person name="Howarth C."/>
            <person name="Jen D."/>
            <person name="Larson L."/>
            <person name="Mehta T."/>
            <person name="Neiman D."/>
            <person name="Park D."/>
            <person name="Pearson M."/>
            <person name="Richards J."/>
            <person name="Roberts A."/>
            <person name="Saif S."/>
            <person name="Shea T."/>
            <person name="Shenoy N."/>
            <person name="Sisk P."/>
            <person name="Stolte C."/>
            <person name="Sykes S."/>
            <person name="Walk T."/>
            <person name="White J."/>
            <person name="Yandava C."/>
            <person name="Haas B."/>
            <person name="Nusbaum C."/>
            <person name="Birren B."/>
        </authorList>
    </citation>
    <scope>NUCLEOTIDE SEQUENCE [LARGE SCALE GENOMIC DNA]</scope>
    <source>
        <strain evidence="2">RMSCC 757 / Silveira</strain>
    </source>
</reference>
<organism evidence="2">
    <name type="scientific">Coccidioides posadasii (strain RMSCC 757 / Silveira)</name>
    <name type="common">Valley fever fungus</name>
    <dbReference type="NCBI Taxonomy" id="443226"/>
    <lineage>
        <taxon>Eukaryota</taxon>
        <taxon>Fungi</taxon>
        <taxon>Dikarya</taxon>
        <taxon>Ascomycota</taxon>
        <taxon>Pezizomycotina</taxon>
        <taxon>Eurotiomycetes</taxon>
        <taxon>Eurotiomycetidae</taxon>
        <taxon>Onygenales</taxon>
        <taxon>Onygenaceae</taxon>
        <taxon>Coccidioides</taxon>
    </lineage>
</organism>
<dbReference type="VEuPathDB" id="FungiDB:CPSG_00369"/>
<sequence length="95" mass="11076">MNVVLHCYVLPATTKPPTRAVCKFEEVMRRLYEDDRQSTALGRGVELHQPLIIKGYFISIHVSCKGDATKRRENRHYQYVRSGFKSSSTWLRFEA</sequence>
<proteinExistence type="predicted"/>
<protein>
    <submittedName>
        <fullName evidence="1">Uncharacterized protein</fullName>
    </submittedName>
</protein>
<dbReference type="HOGENOM" id="CLU_2372621_0_0_1"/>
<reference evidence="2" key="1">
    <citation type="journal article" date="2010" name="Genome Res.">
        <title>Population genomic sequencing of Coccidioides fungi reveals recent hybridization and transposon control.</title>
        <authorList>
            <person name="Neafsey D.E."/>
            <person name="Barker B.M."/>
            <person name="Sharpton T.J."/>
            <person name="Stajich J.E."/>
            <person name="Park D.J."/>
            <person name="Whiston E."/>
            <person name="Hung C.-Y."/>
            <person name="McMahan C."/>
            <person name="White J."/>
            <person name="Sykes S."/>
            <person name="Heiman D."/>
            <person name="Young S."/>
            <person name="Zeng Q."/>
            <person name="Abouelleil A."/>
            <person name="Aftuck L."/>
            <person name="Bessette D."/>
            <person name="Brown A."/>
            <person name="FitzGerald M."/>
            <person name="Lui A."/>
            <person name="Macdonald J.P."/>
            <person name="Priest M."/>
            <person name="Orbach M.J."/>
            <person name="Galgiani J.N."/>
            <person name="Kirkland T.N."/>
            <person name="Cole G.T."/>
            <person name="Birren B.W."/>
            <person name="Henn M.R."/>
            <person name="Taylor J.W."/>
            <person name="Rounsley S.D."/>
        </authorList>
    </citation>
    <scope>NUCLEOTIDE SEQUENCE [LARGE SCALE GENOMIC DNA]</scope>
    <source>
        <strain evidence="2">RMSCC 757 / Silveira</strain>
    </source>
</reference>
<gene>
    <name evidence="1" type="ORF">CPSG_00369</name>
</gene>
<accession>E9CRP3</accession>